<dbReference type="InterPro" id="IPR001563">
    <property type="entry name" value="Peptidase_S10"/>
</dbReference>
<keyword evidence="3 7" id="KW-0645">Protease</keyword>
<dbReference type="Gene3D" id="1.10.287.410">
    <property type="match status" value="1"/>
</dbReference>
<proteinExistence type="inferred from homology"/>
<evidence type="ECO:0000256" key="3">
    <source>
        <dbReference type="ARBA" id="ARBA00022670"/>
    </source>
</evidence>
<dbReference type="EMBL" id="ADOS01001567">
    <property type="status" value="NOT_ANNOTATED_CDS"/>
    <property type="molecule type" value="Genomic_DNA"/>
</dbReference>
<dbReference type="SUPFAM" id="SSF53474">
    <property type="entry name" value="alpha/beta-Hydrolases"/>
    <property type="match status" value="1"/>
</dbReference>
<evidence type="ECO:0000256" key="7">
    <source>
        <dbReference type="RuleBase" id="RU361156"/>
    </source>
</evidence>
<reference evidence="8" key="3">
    <citation type="submission" date="2015-02" db="UniProtKB">
        <authorList>
            <consortium name="EnsemblProtists"/>
        </authorList>
    </citation>
    <scope>IDENTIFICATION</scope>
    <source>
        <strain evidence="8">DAOM BR144</strain>
    </source>
</reference>
<organism evidence="8 9">
    <name type="scientific">Globisporangium ultimum (strain ATCC 200006 / CBS 805.95 / DAOM BR144)</name>
    <name type="common">Pythium ultimum</name>
    <dbReference type="NCBI Taxonomy" id="431595"/>
    <lineage>
        <taxon>Eukaryota</taxon>
        <taxon>Sar</taxon>
        <taxon>Stramenopiles</taxon>
        <taxon>Oomycota</taxon>
        <taxon>Peronosporomycetes</taxon>
        <taxon>Pythiales</taxon>
        <taxon>Pythiaceae</taxon>
        <taxon>Globisporangium</taxon>
    </lineage>
</organism>
<dbReference type="GO" id="GO:0004185">
    <property type="term" value="F:serine-type carboxypeptidase activity"/>
    <property type="evidence" value="ECO:0007669"/>
    <property type="project" value="UniProtKB-UniRule"/>
</dbReference>
<dbReference type="Proteomes" id="UP000019132">
    <property type="component" value="Unassembled WGS sequence"/>
</dbReference>
<comment type="similarity">
    <text evidence="1 7">Belongs to the peptidase S10 family.</text>
</comment>
<dbReference type="InterPro" id="IPR029058">
    <property type="entry name" value="AB_hydrolase_fold"/>
</dbReference>
<keyword evidence="9" id="KW-1185">Reference proteome</keyword>
<dbReference type="PRINTS" id="PR00724">
    <property type="entry name" value="CRBOXYPTASEC"/>
</dbReference>
<dbReference type="EnsemblProtists" id="PYU1_T014885">
    <property type="protein sequence ID" value="PYU1_T014885"/>
    <property type="gene ID" value="PYU1_G014854"/>
</dbReference>
<evidence type="ECO:0000256" key="1">
    <source>
        <dbReference type="ARBA" id="ARBA00009431"/>
    </source>
</evidence>
<dbReference type="STRING" id="431595.K3XCD6"/>
<dbReference type="PROSITE" id="PS00131">
    <property type="entry name" value="CARBOXYPEPT_SER_SER"/>
    <property type="match status" value="1"/>
</dbReference>
<dbReference type="Gene3D" id="3.40.50.1820">
    <property type="entry name" value="alpha/beta hydrolase"/>
    <property type="match status" value="1"/>
</dbReference>
<dbReference type="FunFam" id="1.10.287.410:FF:000002">
    <property type="entry name" value="Carboxypeptidase"/>
    <property type="match status" value="1"/>
</dbReference>
<evidence type="ECO:0000313" key="8">
    <source>
        <dbReference type="EnsemblProtists" id="PYU1_T014885"/>
    </source>
</evidence>
<dbReference type="eggNOG" id="KOG1282">
    <property type="taxonomic scope" value="Eukaryota"/>
</dbReference>
<dbReference type="OMA" id="GDWMKPF"/>
<dbReference type="Pfam" id="PF00450">
    <property type="entry name" value="Peptidase_S10"/>
    <property type="match status" value="1"/>
</dbReference>
<keyword evidence="2 7" id="KW-0121">Carboxypeptidase</keyword>
<sequence length="486" mass="54546">MAILCTNWIALALYVVGMTLVALAPVAHSIRTLNGTTYSLSEAPVAAGFCDETKQLSGYFKLGGSKSKNYFYWFFESRGTPSIDPLIIWLTGGPGCSSTLALLEENGPCSVNDDLTLKRNPFSWNERANIMWVDQPIGVGFSYGDKSEYDTSEKEVGDDMFQFLQEFFAAHPEYQKQEFYVFGESYAGHYVPAIAHRVFTGNQNKEGLHINLQGFGIGNGLTNPQVQYKYYPEMAYNNSYHVKAVSYPVYLAMKAAISPCIKMIEKCQTNKAACISAQAFCNAALVSPFSTSGLNVYDVREECKVFPLCYDFSHIEKFLRLKSTLEQLHVDKHSAKWESCNMEVHAGFAYDWMKNFHGLVVPMLENGIKGIVYAGDADFIVNWLGCKAWTLELEWSKKAQFVAAEDKPWVIDGKKAGEVRTVDNFSFLRVFEAGHMVPLNQPKNSLEMVKAFTLSKSNDIWNTEAPVAETSDKPRMVEEEEIVSIM</sequence>
<evidence type="ECO:0000256" key="6">
    <source>
        <dbReference type="ARBA" id="ARBA00023180"/>
    </source>
</evidence>
<dbReference type="InterPro" id="IPR018202">
    <property type="entry name" value="Ser_caboxypep_ser_AS"/>
</dbReference>
<keyword evidence="5 7" id="KW-0378">Hydrolase</keyword>
<protein>
    <recommendedName>
        <fullName evidence="7">Carboxypeptidase</fullName>
        <ecNumber evidence="7">3.4.16.-</ecNumber>
    </recommendedName>
</protein>
<reference evidence="9" key="2">
    <citation type="submission" date="2010-04" db="EMBL/GenBank/DDBJ databases">
        <authorList>
            <person name="Buell R."/>
            <person name="Hamilton J."/>
            <person name="Hostetler J."/>
        </authorList>
    </citation>
    <scope>NUCLEOTIDE SEQUENCE [LARGE SCALE GENOMIC DNA]</scope>
    <source>
        <strain evidence="9">DAOM:BR144</strain>
    </source>
</reference>
<dbReference type="EC" id="3.4.16.-" evidence="7"/>
<dbReference type="VEuPathDB" id="FungiDB:PYU1_G014854"/>
<keyword evidence="4" id="KW-0732">Signal</keyword>
<keyword evidence="6" id="KW-0325">Glycoprotein</keyword>
<dbReference type="HOGENOM" id="CLU_008523_10_1_1"/>
<reference evidence="9" key="1">
    <citation type="journal article" date="2010" name="Genome Biol.">
        <title>Genome sequence of the necrotrophic plant pathogen Pythium ultimum reveals original pathogenicity mechanisms and effector repertoire.</title>
        <authorList>
            <person name="Levesque C.A."/>
            <person name="Brouwer H."/>
            <person name="Cano L."/>
            <person name="Hamilton J.P."/>
            <person name="Holt C."/>
            <person name="Huitema E."/>
            <person name="Raffaele S."/>
            <person name="Robideau G.P."/>
            <person name="Thines M."/>
            <person name="Win J."/>
            <person name="Zerillo M.M."/>
            <person name="Beakes G.W."/>
            <person name="Boore J.L."/>
            <person name="Busam D."/>
            <person name="Dumas B."/>
            <person name="Ferriera S."/>
            <person name="Fuerstenberg S.I."/>
            <person name="Gachon C.M."/>
            <person name="Gaulin E."/>
            <person name="Govers F."/>
            <person name="Grenville-Briggs L."/>
            <person name="Horner N."/>
            <person name="Hostetler J."/>
            <person name="Jiang R.H."/>
            <person name="Johnson J."/>
            <person name="Krajaejun T."/>
            <person name="Lin H."/>
            <person name="Meijer H.J."/>
            <person name="Moore B."/>
            <person name="Morris P."/>
            <person name="Phuntmart V."/>
            <person name="Puiu D."/>
            <person name="Shetty J."/>
            <person name="Stajich J.E."/>
            <person name="Tripathy S."/>
            <person name="Wawra S."/>
            <person name="van West P."/>
            <person name="Whitty B.R."/>
            <person name="Coutinho P.M."/>
            <person name="Henrissat B."/>
            <person name="Martin F."/>
            <person name="Thomas P.D."/>
            <person name="Tyler B.M."/>
            <person name="De Vries R.P."/>
            <person name="Kamoun S."/>
            <person name="Yandell M."/>
            <person name="Tisserat N."/>
            <person name="Buell C.R."/>
        </authorList>
    </citation>
    <scope>NUCLEOTIDE SEQUENCE</scope>
    <source>
        <strain evidence="9">DAOM:BR144</strain>
    </source>
</reference>
<evidence type="ECO:0000256" key="2">
    <source>
        <dbReference type="ARBA" id="ARBA00022645"/>
    </source>
</evidence>
<dbReference type="AlphaFoldDB" id="K3XCD6"/>
<dbReference type="InParanoid" id="K3XCD6"/>
<evidence type="ECO:0000256" key="4">
    <source>
        <dbReference type="ARBA" id="ARBA00022729"/>
    </source>
</evidence>
<dbReference type="PANTHER" id="PTHR11802:SF113">
    <property type="entry name" value="SERINE CARBOXYPEPTIDASE CTSA-4.1"/>
    <property type="match status" value="1"/>
</dbReference>
<accession>K3XCD6</accession>
<name>K3XCD6_GLOUD</name>
<evidence type="ECO:0000256" key="5">
    <source>
        <dbReference type="ARBA" id="ARBA00022801"/>
    </source>
</evidence>
<dbReference type="GO" id="GO:0006508">
    <property type="term" value="P:proteolysis"/>
    <property type="evidence" value="ECO:0007669"/>
    <property type="project" value="UniProtKB-KW"/>
</dbReference>
<dbReference type="PANTHER" id="PTHR11802">
    <property type="entry name" value="SERINE PROTEASE FAMILY S10 SERINE CARBOXYPEPTIDASE"/>
    <property type="match status" value="1"/>
</dbReference>
<evidence type="ECO:0000313" key="9">
    <source>
        <dbReference type="Proteomes" id="UP000019132"/>
    </source>
</evidence>